<proteinExistence type="inferred from homology"/>
<evidence type="ECO:0000313" key="10">
    <source>
        <dbReference type="Proteomes" id="UP001152622"/>
    </source>
</evidence>
<feature type="domain" description="DDE Tnp4" evidence="8">
    <location>
        <begin position="82"/>
        <end position="194"/>
    </location>
</feature>
<reference evidence="9" key="1">
    <citation type="journal article" date="2023" name="Science">
        <title>Genome structures resolve the early diversification of teleost fishes.</title>
        <authorList>
            <person name="Parey E."/>
            <person name="Louis A."/>
            <person name="Montfort J."/>
            <person name="Bouchez O."/>
            <person name="Roques C."/>
            <person name="Iampietro C."/>
            <person name="Lluch J."/>
            <person name="Castinel A."/>
            <person name="Donnadieu C."/>
            <person name="Desvignes T."/>
            <person name="Floi Bucao C."/>
            <person name="Jouanno E."/>
            <person name="Wen M."/>
            <person name="Mejri S."/>
            <person name="Dirks R."/>
            <person name="Jansen H."/>
            <person name="Henkel C."/>
            <person name="Chen W.J."/>
            <person name="Zahm M."/>
            <person name="Cabau C."/>
            <person name="Klopp C."/>
            <person name="Thompson A.W."/>
            <person name="Robinson-Rechavi M."/>
            <person name="Braasch I."/>
            <person name="Lecointre G."/>
            <person name="Bobe J."/>
            <person name="Postlethwait J.H."/>
            <person name="Berthelot C."/>
            <person name="Roest Crollius H."/>
            <person name="Guiguen Y."/>
        </authorList>
    </citation>
    <scope>NUCLEOTIDE SEQUENCE</scope>
    <source>
        <strain evidence="9">WJC10195</strain>
    </source>
</reference>
<comment type="similarity">
    <text evidence="3">Belongs to the HARBI1 family.</text>
</comment>
<gene>
    <name evidence="9" type="ORF">SKAU_G00157730</name>
</gene>
<comment type="caution">
    <text evidence="9">The sequence shown here is derived from an EMBL/GenBank/DDBJ whole genome shotgun (WGS) entry which is preliminary data.</text>
</comment>
<evidence type="ECO:0000256" key="1">
    <source>
        <dbReference type="ARBA" id="ARBA00001968"/>
    </source>
</evidence>
<comment type="subcellular location">
    <subcellularLocation>
        <location evidence="2">Nucleus</location>
    </subcellularLocation>
</comment>
<accession>A0A9Q1FI27</accession>
<dbReference type="AlphaFoldDB" id="A0A9Q1FI27"/>
<dbReference type="GO" id="GO:0016787">
    <property type="term" value="F:hydrolase activity"/>
    <property type="evidence" value="ECO:0007669"/>
    <property type="project" value="UniProtKB-KW"/>
</dbReference>
<dbReference type="PANTHER" id="PTHR22930">
    <property type="match status" value="1"/>
</dbReference>
<evidence type="ECO:0000256" key="2">
    <source>
        <dbReference type="ARBA" id="ARBA00004123"/>
    </source>
</evidence>
<dbReference type="InterPro" id="IPR045249">
    <property type="entry name" value="HARBI1-like"/>
</dbReference>
<dbReference type="OrthoDB" id="2415966at2759"/>
<dbReference type="GO" id="GO:0046872">
    <property type="term" value="F:metal ion binding"/>
    <property type="evidence" value="ECO:0007669"/>
    <property type="project" value="UniProtKB-KW"/>
</dbReference>
<keyword evidence="10" id="KW-1185">Reference proteome</keyword>
<keyword evidence="4" id="KW-0540">Nuclease</keyword>
<sequence>MARLVYHMLNEQAFRRERIIRDRSNPLDVYDDTELVERFRLNRRDLFELIDELSPELRHASDRNAALSPALQTLMALRFYANAPSEHEYRYANRKGFHSINVQIACDASYKIFDLVARWPGSTHDARIFRESALVREFEAGRGNDLLLGDSGYPLKRWLMTPVIALRTEQERRYNNIHSVTRSVVERCIGVLKRR</sequence>
<evidence type="ECO:0000256" key="3">
    <source>
        <dbReference type="ARBA" id="ARBA00006958"/>
    </source>
</evidence>
<dbReference type="InterPro" id="IPR027806">
    <property type="entry name" value="HARBI1_dom"/>
</dbReference>
<keyword evidence="7" id="KW-0539">Nucleus</keyword>
<evidence type="ECO:0000313" key="9">
    <source>
        <dbReference type="EMBL" id="KAJ8359248.1"/>
    </source>
</evidence>
<dbReference type="EMBL" id="JAINUF010000005">
    <property type="protein sequence ID" value="KAJ8359248.1"/>
    <property type="molecule type" value="Genomic_DNA"/>
</dbReference>
<organism evidence="9 10">
    <name type="scientific">Synaphobranchus kaupii</name>
    <name type="common">Kaup's arrowtooth eel</name>
    <dbReference type="NCBI Taxonomy" id="118154"/>
    <lineage>
        <taxon>Eukaryota</taxon>
        <taxon>Metazoa</taxon>
        <taxon>Chordata</taxon>
        <taxon>Craniata</taxon>
        <taxon>Vertebrata</taxon>
        <taxon>Euteleostomi</taxon>
        <taxon>Actinopterygii</taxon>
        <taxon>Neopterygii</taxon>
        <taxon>Teleostei</taxon>
        <taxon>Anguilliformes</taxon>
        <taxon>Synaphobranchidae</taxon>
        <taxon>Synaphobranchus</taxon>
    </lineage>
</organism>
<keyword evidence="5" id="KW-0479">Metal-binding</keyword>
<keyword evidence="6" id="KW-0378">Hydrolase</keyword>
<evidence type="ECO:0000256" key="6">
    <source>
        <dbReference type="ARBA" id="ARBA00022801"/>
    </source>
</evidence>
<dbReference type="GO" id="GO:0004518">
    <property type="term" value="F:nuclease activity"/>
    <property type="evidence" value="ECO:0007669"/>
    <property type="project" value="UniProtKB-KW"/>
</dbReference>
<evidence type="ECO:0000256" key="5">
    <source>
        <dbReference type="ARBA" id="ARBA00022723"/>
    </source>
</evidence>
<dbReference type="GO" id="GO:0005634">
    <property type="term" value="C:nucleus"/>
    <property type="evidence" value="ECO:0007669"/>
    <property type="project" value="UniProtKB-SubCell"/>
</dbReference>
<dbReference type="Proteomes" id="UP001152622">
    <property type="component" value="Chromosome 5"/>
</dbReference>
<evidence type="ECO:0000256" key="7">
    <source>
        <dbReference type="ARBA" id="ARBA00023242"/>
    </source>
</evidence>
<protein>
    <recommendedName>
        <fullName evidence="8">DDE Tnp4 domain-containing protein</fullName>
    </recommendedName>
</protein>
<dbReference type="Pfam" id="PF13359">
    <property type="entry name" value="DDE_Tnp_4"/>
    <property type="match status" value="1"/>
</dbReference>
<dbReference type="PANTHER" id="PTHR22930:SF250">
    <property type="entry name" value="NUCLEASE HARBI1-LIKE PROTEIN"/>
    <property type="match status" value="1"/>
</dbReference>
<evidence type="ECO:0000259" key="8">
    <source>
        <dbReference type="Pfam" id="PF13359"/>
    </source>
</evidence>
<comment type="cofactor">
    <cofactor evidence="1">
        <name>a divalent metal cation</name>
        <dbReference type="ChEBI" id="CHEBI:60240"/>
    </cofactor>
</comment>
<evidence type="ECO:0000256" key="4">
    <source>
        <dbReference type="ARBA" id="ARBA00022722"/>
    </source>
</evidence>
<name>A0A9Q1FI27_SYNKA</name>